<feature type="transmembrane region" description="Helical" evidence="1">
    <location>
        <begin position="118"/>
        <end position="137"/>
    </location>
</feature>
<accession>A0A543AX44</accession>
<name>A0A543AX44_9ACTN</name>
<keyword evidence="3" id="KW-1185">Reference proteome</keyword>
<dbReference type="AlphaFoldDB" id="A0A543AX44"/>
<dbReference type="EMBL" id="VFOW01000001">
    <property type="protein sequence ID" value="TQL77155.1"/>
    <property type="molecule type" value="Genomic_DNA"/>
</dbReference>
<feature type="transmembrane region" description="Helical" evidence="1">
    <location>
        <begin position="35"/>
        <end position="54"/>
    </location>
</feature>
<gene>
    <name evidence="2" type="ORF">FB566_2705</name>
</gene>
<feature type="transmembrane region" description="Helical" evidence="1">
    <location>
        <begin position="254"/>
        <end position="273"/>
    </location>
</feature>
<feature type="transmembrane region" description="Helical" evidence="1">
    <location>
        <begin position="9"/>
        <end position="29"/>
    </location>
</feature>
<protein>
    <recommendedName>
        <fullName evidence="4">Phosphatidate cytidylyltransferase</fullName>
    </recommendedName>
</protein>
<organism evidence="2 3">
    <name type="scientific">Stackebrandtia endophytica</name>
    <dbReference type="NCBI Taxonomy" id="1496996"/>
    <lineage>
        <taxon>Bacteria</taxon>
        <taxon>Bacillati</taxon>
        <taxon>Actinomycetota</taxon>
        <taxon>Actinomycetes</taxon>
        <taxon>Glycomycetales</taxon>
        <taxon>Glycomycetaceae</taxon>
        <taxon>Stackebrandtia</taxon>
    </lineage>
</organism>
<evidence type="ECO:0008006" key="4">
    <source>
        <dbReference type="Google" id="ProtNLM"/>
    </source>
</evidence>
<dbReference type="InParanoid" id="A0A543AX44"/>
<feature type="transmembrane region" description="Helical" evidence="1">
    <location>
        <begin position="143"/>
        <end position="161"/>
    </location>
</feature>
<feature type="transmembrane region" description="Helical" evidence="1">
    <location>
        <begin position="61"/>
        <end position="81"/>
    </location>
</feature>
<feature type="transmembrane region" description="Helical" evidence="1">
    <location>
        <begin position="87"/>
        <end position="106"/>
    </location>
</feature>
<evidence type="ECO:0000256" key="1">
    <source>
        <dbReference type="SAM" id="Phobius"/>
    </source>
</evidence>
<dbReference type="Proteomes" id="UP000317043">
    <property type="component" value="Unassembled WGS sequence"/>
</dbReference>
<keyword evidence="1" id="KW-1133">Transmembrane helix</keyword>
<comment type="caution">
    <text evidence="2">The sequence shown here is derived from an EMBL/GenBank/DDBJ whole genome shotgun (WGS) entry which is preliminary data.</text>
</comment>
<evidence type="ECO:0000313" key="2">
    <source>
        <dbReference type="EMBL" id="TQL77155.1"/>
    </source>
</evidence>
<feature type="transmembrane region" description="Helical" evidence="1">
    <location>
        <begin position="212"/>
        <end position="233"/>
    </location>
</feature>
<keyword evidence="1" id="KW-0812">Transmembrane</keyword>
<reference evidence="2 3" key="1">
    <citation type="submission" date="2019-06" db="EMBL/GenBank/DDBJ databases">
        <title>Sequencing the genomes of 1000 actinobacteria strains.</title>
        <authorList>
            <person name="Klenk H.-P."/>
        </authorList>
    </citation>
    <scope>NUCLEOTIDE SEQUENCE [LARGE SCALE GENOMIC DNA]</scope>
    <source>
        <strain evidence="2 3">DSM 45928</strain>
    </source>
</reference>
<feature type="transmembrane region" description="Helical" evidence="1">
    <location>
        <begin position="181"/>
        <end position="200"/>
    </location>
</feature>
<keyword evidence="1" id="KW-0472">Membrane</keyword>
<sequence length="276" mass="27940">MPPPTPSKLATIAVVVWVLVLTCGILFGAGLDRRIFILGIAVLQLLLIAGFVLLRRPPGMLVTAAAGILAAAGADLIVIYSDPFDPGDIIFVLAGAFGLAVVGQLFRGGGRQSLTVSVGVAVYLAVITAGFASYIALLRQPGGLQALLVAVIAMGTAVLAARAVDLTIPNPRINRQVPRGAFGVVIGGMVGTAAAAYAGVLLDGPTPAKAAVGGLVIGLVAVLGDLSAGFFHAGRRISGAGVAPWPVRHGLGPLMAFATAAPVTYLLSVYYLVRGF</sequence>
<evidence type="ECO:0000313" key="3">
    <source>
        <dbReference type="Proteomes" id="UP000317043"/>
    </source>
</evidence>
<proteinExistence type="predicted"/>